<keyword evidence="7" id="KW-0406">Ion transport</keyword>
<gene>
    <name evidence="12" type="ORF">J2793_006164</name>
</gene>
<dbReference type="GO" id="GO:0046930">
    <property type="term" value="C:pore complex"/>
    <property type="evidence" value="ECO:0007669"/>
    <property type="project" value="UniProtKB-KW"/>
</dbReference>
<dbReference type="InterPro" id="IPR050298">
    <property type="entry name" value="Gram-neg_bact_OMP"/>
</dbReference>
<dbReference type="EMBL" id="JAURTK010000012">
    <property type="protein sequence ID" value="MDP9650690.1"/>
    <property type="molecule type" value="Genomic_DNA"/>
</dbReference>
<keyword evidence="4" id="KW-1134">Transmembrane beta strand</keyword>
<protein>
    <submittedName>
        <fullName evidence="12">Porin</fullName>
    </submittedName>
</protein>
<dbReference type="PRINTS" id="PR00184">
    <property type="entry name" value="NEISSPPORIN"/>
</dbReference>
<keyword evidence="3" id="KW-0813">Transport</keyword>
<evidence type="ECO:0000256" key="3">
    <source>
        <dbReference type="ARBA" id="ARBA00022448"/>
    </source>
</evidence>
<feature type="domain" description="Porin" evidence="11">
    <location>
        <begin position="2"/>
        <end position="315"/>
    </location>
</feature>
<dbReference type="Gene3D" id="2.40.160.10">
    <property type="entry name" value="Porin"/>
    <property type="match status" value="1"/>
</dbReference>
<dbReference type="InterPro" id="IPR023614">
    <property type="entry name" value="Porin_dom_sf"/>
</dbReference>
<dbReference type="PANTHER" id="PTHR34501">
    <property type="entry name" value="PROTEIN YDDL-RELATED"/>
    <property type="match status" value="1"/>
</dbReference>
<evidence type="ECO:0000256" key="8">
    <source>
        <dbReference type="ARBA" id="ARBA00023114"/>
    </source>
</evidence>
<evidence type="ECO:0000256" key="7">
    <source>
        <dbReference type="ARBA" id="ARBA00023065"/>
    </source>
</evidence>
<dbReference type="Proteomes" id="UP001229486">
    <property type="component" value="Unassembled WGS sequence"/>
</dbReference>
<dbReference type="InterPro" id="IPR033900">
    <property type="entry name" value="Gram_neg_porin_domain"/>
</dbReference>
<dbReference type="CDD" id="cd00342">
    <property type="entry name" value="gram_neg_porins"/>
    <property type="match status" value="1"/>
</dbReference>
<dbReference type="InterPro" id="IPR001702">
    <property type="entry name" value="Porin_Gram-ve"/>
</dbReference>
<comment type="subcellular location">
    <subcellularLocation>
        <location evidence="1">Cell outer membrane</location>
        <topology evidence="1">Multi-pass membrane protein</topology>
    </subcellularLocation>
</comment>
<keyword evidence="10" id="KW-0998">Cell outer membrane</keyword>
<dbReference type="SUPFAM" id="SSF56935">
    <property type="entry name" value="Porins"/>
    <property type="match status" value="1"/>
</dbReference>
<evidence type="ECO:0000256" key="5">
    <source>
        <dbReference type="ARBA" id="ARBA00022692"/>
    </source>
</evidence>
<keyword evidence="8" id="KW-0626">Porin</keyword>
<dbReference type="PRINTS" id="PR00182">
    <property type="entry name" value="ECOLNEIPORIN"/>
</dbReference>
<sequence length="350" mass="37065">MYTNNQGGGKLYSLTSGNLQSSRWGMRGSEDLGSGISAVFVLENGFSVTNGRLLQGGDEFGRQAYVGLSSSRIGTLMLGRQYDLNVDYVAKFAAVAQWGTTYSAHPGDLDNFNNTNRVNNAIKFKSLDYSGFTFGALYSFGGNAGDFSRNQIWSVGANYQNGPFALAAAYVDVNDPNYSFFGNNASSSTNASNMTGSRVYSGYASAKSQRIASAGGALTLGATTVGAVYSNTVFSSIGTDARLPAVGRGGSARFNNFEVNVKHQVTPALLIGAAYDFTDGYGVNDAKYNQVSLGIDYFLSKRTDLYLTGVYQHASGRDSTGTQARANINGVSASSTSNQVLAVAGIRHKF</sequence>
<comment type="subunit">
    <text evidence="2">Homotrimer.</text>
</comment>
<evidence type="ECO:0000313" key="12">
    <source>
        <dbReference type="EMBL" id="MDP9650690.1"/>
    </source>
</evidence>
<evidence type="ECO:0000256" key="10">
    <source>
        <dbReference type="ARBA" id="ARBA00023237"/>
    </source>
</evidence>
<evidence type="ECO:0000256" key="2">
    <source>
        <dbReference type="ARBA" id="ARBA00011233"/>
    </source>
</evidence>
<evidence type="ECO:0000313" key="13">
    <source>
        <dbReference type="Proteomes" id="UP001229486"/>
    </source>
</evidence>
<dbReference type="PANTHER" id="PTHR34501:SF9">
    <property type="entry name" value="MAJOR OUTER MEMBRANE PROTEIN P.IA"/>
    <property type="match status" value="1"/>
</dbReference>
<name>A0AB73ILA3_9BURK</name>
<keyword evidence="5" id="KW-0812">Transmembrane</keyword>
<dbReference type="GO" id="GO:0034220">
    <property type="term" value="P:monoatomic ion transmembrane transport"/>
    <property type="evidence" value="ECO:0007669"/>
    <property type="project" value="InterPro"/>
</dbReference>
<dbReference type="GO" id="GO:0009279">
    <property type="term" value="C:cell outer membrane"/>
    <property type="evidence" value="ECO:0007669"/>
    <property type="project" value="UniProtKB-SubCell"/>
</dbReference>
<reference evidence="12" key="1">
    <citation type="submission" date="2023-07" db="EMBL/GenBank/DDBJ databases">
        <title>Sorghum-associated microbial communities from plants grown in Nebraska, USA.</title>
        <authorList>
            <person name="Schachtman D."/>
        </authorList>
    </citation>
    <scope>NUCLEOTIDE SEQUENCE</scope>
    <source>
        <strain evidence="12">DS1061</strain>
    </source>
</reference>
<organism evidence="12 13">
    <name type="scientific">Paraburkholderia caledonica</name>
    <dbReference type="NCBI Taxonomy" id="134536"/>
    <lineage>
        <taxon>Bacteria</taxon>
        <taxon>Pseudomonadati</taxon>
        <taxon>Pseudomonadota</taxon>
        <taxon>Betaproteobacteria</taxon>
        <taxon>Burkholderiales</taxon>
        <taxon>Burkholderiaceae</taxon>
        <taxon>Paraburkholderia</taxon>
    </lineage>
</organism>
<comment type="caution">
    <text evidence="12">The sequence shown here is derived from an EMBL/GenBank/DDBJ whole genome shotgun (WGS) entry which is preliminary data.</text>
</comment>
<dbReference type="AlphaFoldDB" id="A0AB73ILA3"/>
<dbReference type="Pfam" id="PF13609">
    <property type="entry name" value="Porin_4"/>
    <property type="match status" value="1"/>
</dbReference>
<keyword evidence="9" id="KW-0472">Membrane</keyword>
<evidence type="ECO:0000256" key="6">
    <source>
        <dbReference type="ARBA" id="ARBA00022729"/>
    </source>
</evidence>
<dbReference type="InterPro" id="IPR002299">
    <property type="entry name" value="Porin_Neis"/>
</dbReference>
<accession>A0AB73ILA3</accession>
<keyword evidence="6" id="KW-0732">Signal</keyword>
<proteinExistence type="predicted"/>
<evidence type="ECO:0000256" key="9">
    <source>
        <dbReference type="ARBA" id="ARBA00023136"/>
    </source>
</evidence>
<dbReference type="GO" id="GO:0015288">
    <property type="term" value="F:porin activity"/>
    <property type="evidence" value="ECO:0007669"/>
    <property type="project" value="UniProtKB-KW"/>
</dbReference>
<evidence type="ECO:0000256" key="4">
    <source>
        <dbReference type="ARBA" id="ARBA00022452"/>
    </source>
</evidence>
<evidence type="ECO:0000256" key="1">
    <source>
        <dbReference type="ARBA" id="ARBA00004571"/>
    </source>
</evidence>
<evidence type="ECO:0000259" key="11">
    <source>
        <dbReference type="Pfam" id="PF13609"/>
    </source>
</evidence>